<evidence type="ECO:0000313" key="1">
    <source>
        <dbReference type="EMBL" id="MCO6047446.1"/>
    </source>
</evidence>
<dbReference type="RefSeq" id="WP_252855556.1">
    <property type="nucleotide sequence ID" value="NZ_JAMXLR010000092.1"/>
</dbReference>
<comment type="caution">
    <text evidence="1">The sequence shown here is derived from an EMBL/GenBank/DDBJ whole genome shotgun (WGS) entry which is preliminary data.</text>
</comment>
<accession>A0A9X2FJL7</accession>
<reference evidence="1" key="1">
    <citation type="submission" date="2022-06" db="EMBL/GenBank/DDBJ databases">
        <title>Aeoliella straminimaris, a novel planctomycete from sediments.</title>
        <authorList>
            <person name="Vitorino I.R."/>
            <person name="Lage O.M."/>
        </authorList>
    </citation>
    <scope>NUCLEOTIDE SEQUENCE</scope>
    <source>
        <strain evidence="1">ICT_H6.2</strain>
    </source>
</reference>
<dbReference type="EMBL" id="JAMXLR010000092">
    <property type="protein sequence ID" value="MCO6047446.1"/>
    <property type="molecule type" value="Genomic_DNA"/>
</dbReference>
<evidence type="ECO:0000313" key="2">
    <source>
        <dbReference type="Proteomes" id="UP001155241"/>
    </source>
</evidence>
<name>A0A9X2FJL7_9BACT</name>
<sequence length="405" mass="43575">MKLHKISQQLASNPIADIPKAVYAALDGLACEVPQGRVAITCGSRGISNIAAITRAAGDWLKSRGAQPFLVPCMGSHNGATGPGQRAMIESLGITEEAMEMPILASMDVVEIGETFTGPITVDRNCHEADGVLVLNRIKLHTCFTGPIQSGLMKMMTIGMGKINGARTFHKVPTLQKADAIIAMGEAIIGTGKIFAGLGILEDGFDQTAELHALPPDEFITEEPKLLDHYTNDYFPKLPVDKLDVLIVDQIGKTFSGLGMDPNVIGRRGIHDVPDFPTPKIGSIAALELTPASQGNALGFGLGDCITQRLYDAIDFEKTRINAETTGDMDRIKMCHVAKDDADALQWCADRSGTDRWLVVPNTLHLGSIYASDALVEELAEHPLCTVKAETAEPEFVDGRMRLAF</sequence>
<gene>
    <name evidence="1" type="ORF">NG895_26380</name>
</gene>
<protein>
    <recommendedName>
        <fullName evidence="3">LarA-like N-terminal domain-containing protein</fullName>
    </recommendedName>
</protein>
<evidence type="ECO:0008006" key="3">
    <source>
        <dbReference type="Google" id="ProtNLM"/>
    </source>
</evidence>
<dbReference type="AlphaFoldDB" id="A0A9X2FJL7"/>
<proteinExistence type="predicted"/>
<organism evidence="1 2">
    <name type="scientific">Aeoliella straminimaris</name>
    <dbReference type="NCBI Taxonomy" id="2954799"/>
    <lineage>
        <taxon>Bacteria</taxon>
        <taxon>Pseudomonadati</taxon>
        <taxon>Planctomycetota</taxon>
        <taxon>Planctomycetia</taxon>
        <taxon>Pirellulales</taxon>
        <taxon>Lacipirellulaceae</taxon>
        <taxon>Aeoliella</taxon>
    </lineage>
</organism>
<keyword evidence="2" id="KW-1185">Reference proteome</keyword>
<dbReference type="Gene3D" id="3.40.50.11440">
    <property type="match status" value="1"/>
</dbReference>
<dbReference type="Proteomes" id="UP001155241">
    <property type="component" value="Unassembled WGS sequence"/>
</dbReference>